<proteinExistence type="inferred from homology"/>
<dbReference type="eggNOG" id="COG0286">
    <property type="taxonomic scope" value="Bacteria"/>
</dbReference>
<evidence type="ECO:0000313" key="5">
    <source>
        <dbReference type="Proteomes" id="UP000289664"/>
    </source>
</evidence>
<dbReference type="GeneID" id="93982543"/>
<dbReference type="STRING" id="411468.CLOSCI_03291"/>
<accession>B0NIH2</accession>
<feature type="domain" description="N6 adenine-specific DNA methyltransferase N-terminal" evidence="3">
    <location>
        <begin position="5"/>
        <end position="130"/>
    </location>
</feature>
<dbReference type="AlphaFoldDB" id="B0NIH2"/>
<dbReference type="EMBL" id="CP036170">
    <property type="protein sequence ID" value="QBF74417.1"/>
    <property type="molecule type" value="Genomic_DNA"/>
</dbReference>
<organism evidence="4 5">
    <name type="scientific">Clostridium scindens (strain ATCC 35704 / DSM 5676 / VPI 13733 / 19)</name>
    <dbReference type="NCBI Taxonomy" id="411468"/>
    <lineage>
        <taxon>Bacteria</taxon>
        <taxon>Bacillati</taxon>
        <taxon>Bacillota</taxon>
        <taxon>Clostridia</taxon>
        <taxon>Lachnospirales</taxon>
        <taxon>Lachnospiraceae</taxon>
    </lineage>
</organism>
<reference evidence="4 5" key="1">
    <citation type="journal article" date="2019" name="Appl. Environ. Microbiol.">
        <title>Clostridium scindens ATCC 35704: integration of nutritional requirements, the complete genome sequence, and global transcriptional responses to bile acids.</title>
        <authorList>
            <person name="Devendran S."/>
            <person name="Shrestha R."/>
            <person name="Alves J.M.P."/>
            <person name="Wolf P.G."/>
            <person name="Ly L."/>
            <person name="Hernandez A.G."/>
            <person name="Mendez-Garcia C."/>
            <person name="Inboden A."/>
            <person name="Wiley J."/>
            <person name="Paul O."/>
            <person name="Allen A."/>
            <person name="Springer E."/>
            <person name="Wright C.L."/>
            <person name="Fields C.J."/>
            <person name="Daniel S.L."/>
            <person name="Ridlon J.M."/>
        </authorList>
    </citation>
    <scope>NUCLEOTIDE SEQUENCE [LARGE SCALE GENOMIC DNA]</scope>
    <source>
        <strain evidence="4 5">ATCC 35704</strain>
    </source>
</reference>
<dbReference type="SUPFAM" id="SSF53335">
    <property type="entry name" value="S-adenosyl-L-methionine-dependent methyltransferases"/>
    <property type="match status" value="1"/>
</dbReference>
<keyword evidence="2" id="KW-0680">Restriction system</keyword>
<dbReference type="Proteomes" id="UP000289664">
    <property type="component" value="Chromosome"/>
</dbReference>
<dbReference type="InterPro" id="IPR038333">
    <property type="entry name" value="T1MK-like_N_sf"/>
</dbReference>
<gene>
    <name evidence="4" type="ORF">HDCHBGLK_01819</name>
</gene>
<dbReference type="InterPro" id="IPR022749">
    <property type="entry name" value="D12N6_MeTrfase_N"/>
</dbReference>
<evidence type="ECO:0000259" key="3">
    <source>
        <dbReference type="Pfam" id="PF12161"/>
    </source>
</evidence>
<keyword evidence="5" id="KW-1185">Reference proteome</keyword>
<dbReference type="RefSeq" id="WP_004607993.1">
    <property type="nucleotide sequence ID" value="NZ_CP036170.1"/>
</dbReference>
<dbReference type="HOGENOM" id="CLU_2070112_0_0_9"/>
<evidence type="ECO:0000313" key="4">
    <source>
        <dbReference type="EMBL" id="QBF74417.1"/>
    </source>
</evidence>
<name>B0NIH2_CLOS5</name>
<sequence>MSISAIIKSVQDIMRQDAGVDGDAQRISQLVWMLFLKVFDSKEKEWDALSDDYTYIIPDGLRWSEWAEDDEGITGDELIDFVNNTLFKTFKDWQLTETSDPKAVLVKSLFEDSYNYMKSGTLMRSVINKLN</sequence>
<protein>
    <recommendedName>
        <fullName evidence="3">N6 adenine-specific DNA methyltransferase N-terminal domain-containing protein</fullName>
    </recommendedName>
</protein>
<dbReference type="KEGG" id="csci:HDCHBGLK_01819"/>
<dbReference type="Pfam" id="PF12161">
    <property type="entry name" value="HsdM_N"/>
    <property type="match status" value="1"/>
</dbReference>
<dbReference type="Gene3D" id="1.20.1260.30">
    <property type="match status" value="1"/>
</dbReference>
<dbReference type="GO" id="GO:0009307">
    <property type="term" value="P:DNA restriction-modification system"/>
    <property type="evidence" value="ECO:0007669"/>
    <property type="project" value="UniProtKB-KW"/>
</dbReference>
<dbReference type="InterPro" id="IPR029063">
    <property type="entry name" value="SAM-dependent_MTases_sf"/>
</dbReference>
<evidence type="ECO:0000256" key="1">
    <source>
        <dbReference type="ARBA" id="ARBA00006594"/>
    </source>
</evidence>
<comment type="similarity">
    <text evidence="1">Belongs to the N(4)/N(6)-methyltransferase family.</text>
</comment>
<evidence type="ECO:0000256" key="2">
    <source>
        <dbReference type="ARBA" id="ARBA00022747"/>
    </source>
</evidence>